<keyword evidence="6" id="KW-0067">ATP-binding</keyword>
<dbReference type="Gene3D" id="3.30.200.20">
    <property type="entry name" value="Phosphorylase Kinase, domain 1"/>
    <property type="match status" value="1"/>
</dbReference>
<sequence length="306" mass="34947">MGKEANVYYAKAGKAATASPIVAAARHPWFHTHEEHCLHQPWQHSNVCPPPLPAHHQICHQNIQDVDTCIQGSREVHVGRASIAQGVLQVWAEKEMRTYRRIYSVGIPCPAPVLLKGHVFIMECLGNGSGWPSLHIHDAGLSGKQFREAYIQTILIMRHMYQRCKLVCGDLSKTIFFGIRMRCTLLNSIETDHRLALNFLRKDASNVNNFYRKADNLNVMTTWQLFEFVTSTCIDDDSEAEAVAMDAIMNRIDVNMMLMENSMEDERRVRAQHKSMEEAVFMSQFLPRSLNQVTDYNMDKIEEGDV</sequence>
<keyword evidence="5" id="KW-0418">Kinase</keyword>
<evidence type="ECO:0000256" key="6">
    <source>
        <dbReference type="ARBA" id="ARBA00022840"/>
    </source>
</evidence>
<gene>
    <name evidence="10" type="ORF">ACHAXA_004764</name>
</gene>
<feature type="non-terminal residue" evidence="10">
    <location>
        <position position="306"/>
    </location>
</feature>
<dbReference type="PANTHER" id="PTHR45723">
    <property type="entry name" value="SERINE/THREONINE-PROTEIN KINASE RIO1"/>
    <property type="match status" value="1"/>
</dbReference>
<evidence type="ECO:0000256" key="8">
    <source>
        <dbReference type="ARBA" id="ARBA00048679"/>
    </source>
</evidence>
<dbReference type="Proteomes" id="UP001530377">
    <property type="component" value="Unassembled WGS sequence"/>
</dbReference>
<name>A0ABD3REJ6_9STRA</name>
<proteinExistence type="predicted"/>
<keyword evidence="2" id="KW-0723">Serine/threonine-protein kinase</keyword>
<dbReference type="Pfam" id="PF01163">
    <property type="entry name" value="RIO1"/>
    <property type="match status" value="1"/>
</dbReference>
<dbReference type="Gene3D" id="1.10.510.10">
    <property type="entry name" value="Transferase(Phosphotransferase) domain 1"/>
    <property type="match status" value="1"/>
</dbReference>
<keyword evidence="11" id="KW-1185">Reference proteome</keyword>
<evidence type="ECO:0000256" key="2">
    <source>
        <dbReference type="ARBA" id="ARBA00022527"/>
    </source>
</evidence>
<dbReference type="InterPro" id="IPR051272">
    <property type="entry name" value="RIO-type_Ser/Thr_kinase"/>
</dbReference>
<dbReference type="InterPro" id="IPR018934">
    <property type="entry name" value="RIO_dom"/>
</dbReference>
<dbReference type="InterPro" id="IPR000687">
    <property type="entry name" value="RIO_kinase"/>
</dbReference>
<keyword evidence="3" id="KW-0808">Transferase</keyword>
<comment type="caution">
    <text evidence="10">The sequence shown here is derived from an EMBL/GenBank/DDBJ whole genome shotgun (WGS) entry which is preliminary data.</text>
</comment>
<protein>
    <recommendedName>
        <fullName evidence="1">non-specific serine/threonine protein kinase</fullName>
        <ecNumber evidence="1">2.7.11.1</ecNumber>
    </recommendedName>
</protein>
<dbReference type="EMBL" id="JALLPB020000259">
    <property type="protein sequence ID" value="KAL3811467.1"/>
    <property type="molecule type" value="Genomic_DNA"/>
</dbReference>
<comment type="catalytic activity">
    <reaction evidence="8">
        <text>L-seryl-[protein] + ATP = O-phospho-L-seryl-[protein] + ADP + H(+)</text>
        <dbReference type="Rhea" id="RHEA:17989"/>
        <dbReference type="Rhea" id="RHEA-COMP:9863"/>
        <dbReference type="Rhea" id="RHEA-COMP:11604"/>
        <dbReference type="ChEBI" id="CHEBI:15378"/>
        <dbReference type="ChEBI" id="CHEBI:29999"/>
        <dbReference type="ChEBI" id="CHEBI:30616"/>
        <dbReference type="ChEBI" id="CHEBI:83421"/>
        <dbReference type="ChEBI" id="CHEBI:456216"/>
        <dbReference type="EC" id="2.7.11.1"/>
    </reaction>
</comment>
<evidence type="ECO:0000256" key="1">
    <source>
        <dbReference type="ARBA" id="ARBA00012513"/>
    </source>
</evidence>
<evidence type="ECO:0000313" key="11">
    <source>
        <dbReference type="Proteomes" id="UP001530377"/>
    </source>
</evidence>
<dbReference type="GO" id="GO:0005524">
    <property type="term" value="F:ATP binding"/>
    <property type="evidence" value="ECO:0007669"/>
    <property type="project" value="UniProtKB-KW"/>
</dbReference>
<dbReference type="AlphaFoldDB" id="A0ABD3REJ6"/>
<evidence type="ECO:0000259" key="9">
    <source>
        <dbReference type="SMART" id="SM00090"/>
    </source>
</evidence>
<accession>A0ABD3REJ6</accession>
<organism evidence="10 11">
    <name type="scientific">Cyclostephanos tholiformis</name>
    <dbReference type="NCBI Taxonomy" id="382380"/>
    <lineage>
        <taxon>Eukaryota</taxon>
        <taxon>Sar</taxon>
        <taxon>Stramenopiles</taxon>
        <taxon>Ochrophyta</taxon>
        <taxon>Bacillariophyta</taxon>
        <taxon>Coscinodiscophyceae</taxon>
        <taxon>Thalassiosirophycidae</taxon>
        <taxon>Stephanodiscales</taxon>
        <taxon>Stephanodiscaceae</taxon>
        <taxon>Cyclostephanos</taxon>
    </lineage>
</organism>
<dbReference type="SMART" id="SM00090">
    <property type="entry name" value="RIO"/>
    <property type="match status" value="1"/>
</dbReference>
<evidence type="ECO:0000256" key="4">
    <source>
        <dbReference type="ARBA" id="ARBA00022741"/>
    </source>
</evidence>
<evidence type="ECO:0000256" key="5">
    <source>
        <dbReference type="ARBA" id="ARBA00022777"/>
    </source>
</evidence>
<feature type="domain" description="RIO kinase" evidence="9">
    <location>
        <begin position="1"/>
        <end position="231"/>
    </location>
</feature>
<dbReference type="GO" id="GO:0004674">
    <property type="term" value="F:protein serine/threonine kinase activity"/>
    <property type="evidence" value="ECO:0007669"/>
    <property type="project" value="UniProtKB-KW"/>
</dbReference>
<reference evidence="10 11" key="1">
    <citation type="submission" date="2024-10" db="EMBL/GenBank/DDBJ databases">
        <title>Updated reference genomes for cyclostephanoid diatoms.</title>
        <authorList>
            <person name="Roberts W.R."/>
            <person name="Alverson A.J."/>
        </authorList>
    </citation>
    <scope>NUCLEOTIDE SEQUENCE [LARGE SCALE GENOMIC DNA]</scope>
    <source>
        <strain evidence="10 11">AJA228-03</strain>
    </source>
</reference>
<evidence type="ECO:0000256" key="3">
    <source>
        <dbReference type="ARBA" id="ARBA00022679"/>
    </source>
</evidence>
<evidence type="ECO:0000313" key="10">
    <source>
        <dbReference type="EMBL" id="KAL3811467.1"/>
    </source>
</evidence>
<dbReference type="EC" id="2.7.11.1" evidence="1"/>
<keyword evidence="4" id="KW-0547">Nucleotide-binding</keyword>
<comment type="catalytic activity">
    <reaction evidence="7">
        <text>L-threonyl-[protein] + ATP = O-phospho-L-threonyl-[protein] + ADP + H(+)</text>
        <dbReference type="Rhea" id="RHEA:46608"/>
        <dbReference type="Rhea" id="RHEA-COMP:11060"/>
        <dbReference type="Rhea" id="RHEA-COMP:11605"/>
        <dbReference type="ChEBI" id="CHEBI:15378"/>
        <dbReference type="ChEBI" id="CHEBI:30013"/>
        <dbReference type="ChEBI" id="CHEBI:30616"/>
        <dbReference type="ChEBI" id="CHEBI:61977"/>
        <dbReference type="ChEBI" id="CHEBI:456216"/>
        <dbReference type="EC" id="2.7.11.1"/>
    </reaction>
</comment>
<evidence type="ECO:0000256" key="7">
    <source>
        <dbReference type="ARBA" id="ARBA00047899"/>
    </source>
</evidence>